<dbReference type="Proteomes" id="UP000317909">
    <property type="component" value="Chromosome"/>
</dbReference>
<dbReference type="AlphaFoldDB" id="A0A517TYX4"/>
<dbReference type="EMBL" id="CP036339">
    <property type="protein sequence ID" value="QDT73572.1"/>
    <property type="molecule type" value="Genomic_DNA"/>
</dbReference>
<dbReference type="RefSeq" id="WP_145433146.1">
    <property type="nucleotide sequence ID" value="NZ_CP036339.1"/>
</dbReference>
<keyword evidence="3" id="KW-1185">Reference proteome</keyword>
<evidence type="ECO:0000313" key="2">
    <source>
        <dbReference type="EMBL" id="QDT73572.1"/>
    </source>
</evidence>
<evidence type="ECO:0000313" key="3">
    <source>
        <dbReference type="Proteomes" id="UP000317909"/>
    </source>
</evidence>
<gene>
    <name evidence="2" type="ORF">I41_27610</name>
</gene>
<dbReference type="OrthoDB" id="302418at2"/>
<name>A0A517TYX4_9BACT</name>
<proteinExistence type="predicted"/>
<sequence length="121" mass="13420">MDATLIGNANKRPDNWLVLAELPFNDLAPVYAEMRKLRHAICGSFDPSTDNAISFYYRGYKFRAAKRGDHIDMLVSEPDCPADILFEPLAKLIPPLTRCSLKSHHEPKQPAAPIGGSSRAV</sequence>
<reference evidence="2 3" key="1">
    <citation type="submission" date="2019-02" db="EMBL/GenBank/DDBJ databases">
        <title>Deep-cultivation of Planctomycetes and their phenomic and genomic characterization uncovers novel biology.</title>
        <authorList>
            <person name="Wiegand S."/>
            <person name="Jogler M."/>
            <person name="Boedeker C."/>
            <person name="Pinto D."/>
            <person name="Vollmers J."/>
            <person name="Rivas-Marin E."/>
            <person name="Kohn T."/>
            <person name="Peeters S.H."/>
            <person name="Heuer A."/>
            <person name="Rast P."/>
            <person name="Oberbeckmann S."/>
            <person name="Bunk B."/>
            <person name="Jeske O."/>
            <person name="Meyerdierks A."/>
            <person name="Storesund J.E."/>
            <person name="Kallscheuer N."/>
            <person name="Luecker S."/>
            <person name="Lage O.M."/>
            <person name="Pohl T."/>
            <person name="Merkel B.J."/>
            <person name="Hornburger P."/>
            <person name="Mueller R.-W."/>
            <person name="Bruemmer F."/>
            <person name="Labrenz M."/>
            <person name="Spormann A.M."/>
            <person name="Op den Camp H."/>
            <person name="Overmann J."/>
            <person name="Amann R."/>
            <person name="Jetten M.S.M."/>
            <person name="Mascher T."/>
            <person name="Medema M.H."/>
            <person name="Devos D.P."/>
            <person name="Kaster A.-K."/>
            <person name="Ovreas L."/>
            <person name="Rohde M."/>
            <person name="Galperin M.Y."/>
            <person name="Jogler C."/>
        </authorList>
    </citation>
    <scope>NUCLEOTIDE SEQUENCE [LARGE SCALE GENOMIC DNA]</scope>
    <source>
        <strain evidence="2 3">I41</strain>
    </source>
</reference>
<accession>A0A517TYX4</accession>
<feature type="region of interest" description="Disordered" evidence="1">
    <location>
        <begin position="101"/>
        <end position="121"/>
    </location>
</feature>
<organism evidence="2 3">
    <name type="scientific">Lacipirellula limnantheis</name>
    <dbReference type="NCBI Taxonomy" id="2528024"/>
    <lineage>
        <taxon>Bacteria</taxon>
        <taxon>Pseudomonadati</taxon>
        <taxon>Planctomycetota</taxon>
        <taxon>Planctomycetia</taxon>
        <taxon>Pirellulales</taxon>
        <taxon>Lacipirellulaceae</taxon>
        <taxon>Lacipirellula</taxon>
    </lineage>
</organism>
<dbReference type="KEGG" id="llh:I41_27610"/>
<protein>
    <submittedName>
        <fullName evidence="2">Uncharacterized protein</fullName>
    </submittedName>
</protein>
<evidence type="ECO:0000256" key="1">
    <source>
        <dbReference type="SAM" id="MobiDB-lite"/>
    </source>
</evidence>